<keyword evidence="8" id="KW-1185">Reference proteome</keyword>
<feature type="domain" description="Late embryogenesis abundant protein LEA-2 subgroup" evidence="6">
    <location>
        <begin position="77"/>
        <end position="168"/>
    </location>
</feature>
<proteinExistence type="predicted"/>
<dbReference type="Proteomes" id="UP000663760">
    <property type="component" value="Chromosome 10"/>
</dbReference>
<dbReference type="InterPro" id="IPR004864">
    <property type="entry name" value="LEA_2"/>
</dbReference>
<organism evidence="7 8">
    <name type="scientific">Spirodela intermedia</name>
    <name type="common">Intermediate duckweed</name>
    <dbReference type="NCBI Taxonomy" id="51605"/>
    <lineage>
        <taxon>Eukaryota</taxon>
        <taxon>Viridiplantae</taxon>
        <taxon>Streptophyta</taxon>
        <taxon>Embryophyta</taxon>
        <taxon>Tracheophyta</taxon>
        <taxon>Spermatophyta</taxon>
        <taxon>Magnoliopsida</taxon>
        <taxon>Liliopsida</taxon>
        <taxon>Araceae</taxon>
        <taxon>Lemnoideae</taxon>
        <taxon>Spirodela</taxon>
    </lineage>
</organism>
<dbReference type="GO" id="GO:0098542">
    <property type="term" value="P:defense response to other organism"/>
    <property type="evidence" value="ECO:0007669"/>
    <property type="project" value="InterPro"/>
</dbReference>
<reference evidence="7" key="1">
    <citation type="submission" date="2020-02" db="EMBL/GenBank/DDBJ databases">
        <authorList>
            <person name="Scholz U."/>
            <person name="Mascher M."/>
            <person name="Fiebig A."/>
        </authorList>
    </citation>
    <scope>NUCLEOTIDE SEQUENCE</scope>
</reference>
<evidence type="ECO:0000313" key="7">
    <source>
        <dbReference type="EMBL" id="CAA7403369.1"/>
    </source>
</evidence>
<dbReference type="OrthoDB" id="669838at2759"/>
<dbReference type="AlphaFoldDB" id="A0A7I8L003"/>
<evidence type="ECO:0000256" key="5">
    <source>
        <dbReference type="SAM" id="Phobius"/>
    </source>
</evidence>
<evidence type="ECO:0000256" key="1">
    <source>
        <dbReference type="ARBA" id="ARBA00004167"/>
    </source>
</evidence>
<keyword evidence="2 5" id="KW-0812">Transmembrane</keyword>
<gene>
    <name evidence="7" type="ORF">SI8410_10014047</name>
</gene>
<dbReference type="Pfam" id="PF03168">
    <property type="entry name" value="LEA_2"/>
    <property type="match status" value="1"/>
</dbReference>
<dbReference type="GO" id="GO:0005886">
    <property type="term" value="C:plasma membrane"/>
    <property type="evidence" value="ECO:0007669"/>
    <property type="project" value="TreeGrafter"/>
</dbReference>
<sequence>MAPASGTSGKGGRWAKLRCAAGTALAIVVAFGLAVLIVWFIVRPAPLEFAVDDARVRGVNITDGRLNATFEVSIWADNRNNKVSVYYDAMEVRVVYDDQAVAFAEVAPFFHPHHNATEIRVTAAAVAAPLGESARRELRRDIAGGKIVVEVAVRARIRYRIATFKSHHYTLRAYCTPVDLYLSPSTPSSTTNCDVEF</sequence>
<dbReference type="InterPro" id="IPR044839">
    <property type="entry name" value="NDR1-like"/>
</dbReference>
<name>A0A7I8L003_SPIIN</name>
<dbReference type="EMBL" id="LR746273">
    <property type="protein sequence ID" value="CAA7403369.1"/>
    <property type="molecule type" value="Genomic_DNA"/>
</dbReference>
<evidence type="ECO:0000256" key="4">
    <source>
        <dbReference type="ARBA" id="ARBA00023136"/>
    </source>
</evidence>
<dbReference type="PANTHER" id="PTHR31234:SF39">
    <property type="entry name" value="HARPIN-INDUCED PROTEIN 1 CONTAINING PROTEIN, EXPRESSED"/>
    <property type="match status" value="1"/>
</dbReference>
<dbReference type="PANTHER" id="PTHR31234">
    <property type="entry name" value="LATE EMBRYOGENESIS ABUNDANT (LEA) HYDROXYPROLINE-RICH GLYCOPROTEIN FAMILY"/>
    <property type="match status" value="1"/>
</dbReference>
<evidence type="ECO:0000256" key="3">
    <source>
        <dbReference type="ARBA" id="ARBA00022989"/>
    </source>
</evidence>
<evidence type="ECO:0000256" key="2">
    <source>
        <dbReference type="ARBA" id="ARBA00022692"/>
    </source>
</evidence>
<accession>A0A7I8L003</accession>
<keyword evidence="4 5" id="KW-0472">Membrane</keyword>
<comment type="subcellular location">
    <subcellularLocation>
        <location evidence="1">Membrane</location>
        <topology evidence="1">Single-pass membrane protein</topology>
    </subcellularLocation>
</comment>
<evidence type="ECO:0000259" key="6">
    <source>
        <dbReference type="Pfam" id="PF03168"/>
    </source>
</evidence>
<keyword evidence="3 5" id="KW-1133">Transmembrane helix</keyword>
<evidence type="ECO:0000313" key="8">
    <source>
        <dbReference type="Proteomes" id="UP000663760"/>
    </source>
</evidence>
<feature type="transmembrane region" description="Helical" evidence="5">
    <location>
        <begin position="20"/>
        <end position="42"/>
    </location>
</feature>
<protein>
    <recommendedName>
        <fullName evidence="6">Late embryogenesis abundant protein LEA-2 subgroup domain-containing protein</fullName>
    </recommendedName>
</protein>